<dbReference type="EMBL" id="LS991953">
    <property type="protein sequence ID" value="SYV92873.1"/>
    <property type="molecule type" value="Genomic_DNA"/>
</dbReference>
<dbReference type="Proteomes" id="UP000259328">
    <property type="component" value="Chromosome"/>
</dbReference>
<evidence type="ECO:0000313" key="2">
    <source>
        <dbReference type="Proteomes" id="UP000259328"/>
    </source>
</evidence>
<sequence>MENGFHPDYILKQMAKRSFKQLKFVRHLLSNFKKEKRVLYYYVDLKTQEKFQMNSFEIAMFVNEMANIEDNLIW</sequence>
<accession>A0A3B0PTK2</accession>
<feature type="non-terminal residue" evidence="1">
    <location>
        <position position="74"/>
    </location>
</feature>
<name>A0A3B0PTK2_MYCSY</name>
<evidence type="ECO:0000313" key="1">
    <source>
        <dbReference type="EMBL" id="SYV92873.1"/>
    </source>
</evidence>
<reference evidence="2" key="1">
    <citation type="submission" date="2018-06" db="EMBL/GenBank/DDBJ databases">
        <authorList>
            <consortium name="Pathogen Informatics"/>
        </authorList>
    </citation>
    <scope>NUCLEOTIDE SEQUENCE [LARGE SCALE GENOMIC DNA]</scope>
    <source>
        <strain evidence="2">NCTC10124</strain>
    </source>
</reference>
<protein>
    <submittedName>
        <fullName evidence="1">Uncharacterized protein</fullName>
    </submittedName>
</protein>
<organism evidence="1 2">
    <name type="scientific">Mycoplasmopsis synoviae</name>
    <name type="common">Mycoplasma synoviae</name>
    <dbReference type="NCBI Taxonomy" id="2109"/>
    <lineage>
        <taxon>Bacteria</taxon>
        <taxon>Bacillati</taxon>
        <taxon>Mycoplasmatota</taxon>
        <taxon>Mycoplasmoidales</taxon>
        <taxon>Metamycoplasmataceae</taxon>
        <taxon>Mycoplasmopsis</taxon>
    </lineage>
</organism>
<dbReference type="AlphaFoldDB" id="A0A3B0PTK2"/>
<proteinExistence type="predicted"/>
<gene>
    <name evidence="1" type="ORF">NCTC10124_00600</name>
</gene>